<feature type="domain" description="NACHT" evidence="2">
    <location>
        <begin position="169"/>
        <end position="292"/>
    </location>
</feature>
<dbReference type="AlphaFoldDB" id="A0A9W6VU87"/>
<feature type="transmembrane region" description="Helical" evidence="1">
    <location>
        <begin position="601"/>
        <end position="619"/>
    </location>
</feature>
<name>A0A9W6VU87_9ACTN</name>
<comment type="caution">
    <text evidence="3">The sequence shown here is derived from an EMBL/GenBank/DDBJ whole genome shotgun (WGS) entry which is preliminary data.</text>
</comment>
<dbReference type="InterPro" id="IPR027417">
    <property type="entry name" value="P-loop_NTPase"/>
</dbReference>
<dbReference type="Proteomes" id="UP001165135">
    <property type="component" value="Unassembled WGS sequence"/>
</dbReference>
<feature type="transmembrane region" description="Helical" evidence="1">
    <location>
        <begin position="486"/>
        <end position="515"/>
    </location>
</feature>
<evidence type="ECO:0000256" key="1">
    <source>
        <dbReference type="SAM" id="Phobius"/>
    </source>
</evidence>
<sequence length="792" mass="84593">MRGGKRWWPWLAALALMGGLVLLGAVTFAPLGGKDGLQSSANRAQLTGGFVLVVAGSAIAVFRWARQRSNAHRAATAPTTDTLTRAKDMLAGLVGEQWKNEARLRSLDDPEPIPVRWRTPAPNSRTAAVMDHPANIAPGDALKTDQEWWTASSADIDALVDRFRHLRRRRLVILGGPGMGKTTLAMQLLLHLLATRTPDEPIPVMLPVASWDTDQHPRLHEWLTDRLPRDYPALRSPGLGAHVVRALTARGHILPILDGLDELPSSARAKVIAALNRSLGGDDQLILTSRTNEFTAAVTTAGDVLTSAAILQPRLLAPADAADHLARCLPPNPGPQWRDILIKLRNTPPAGPSGDGPAALAGIAATPLGLWLLRTVYTAPGTDLSVLADRNRFPASAVLRAHLFDQLIPAVIATREPGKNPAETFRPLRRRDPEQARRWLSYLAYHLTNQPTPGGNGIRDFAWWRLAATSHAITRTTHLAATLLNALVFGLMLGLMAGFLAGPMVGIMVGLVAALTVGPEAWRKGGARPWANDLPGRADLRFQQRAAKPMRIVVIGLVAGYMAGGVVWLEFGLEFGLVAGLMSGVVAGLTAGLTGGVLGELGLGLVIGLAFGLTDWHKFGLMSGLAVGLAFGLLGALTVGLLFRLPVPFLAEAPAQLDHATTPMGSWRADRTLNLLRISTAGLTVGLMAGFMFGVTVGLTGLAVGLTVGLATGIVGGLTAKHRAWLAYLVATWRLSRAELLPRQLMPFLDDCHRLGLLRAVGPIYQFRHAELQDHLAAAYDHQPDVASGVTP</sequence>
<feature type="transmembrane region" description="Helical" evidence="1">
    <location>
        <begin position="699"/>
        <end position="720"/>
    </location>
</feature>
<dbReference type="EMBL" id="BSTJ01000015">
    <property type="protein sequence ID" value="GLY80510.1"/>
    <property type="molecule type" value="Genomic_DNA"/>
</dbReference>
<reference evidence="3" key="1">
    <citation type="submission" date="2023-03" db="EMBL/GenBank/DDBJ databases">
        <title>Actinoallomurus iriomotensis NBRC 103681.</title>
        <authorList>
            <person name="Ichikawa N."/>
            <person name="Sato H."/>
            <person name="Tonouchi N."/>
        </authorList>
    </citation>
    <scope>NUCLEOTIDE SEQUENCE</scope>
    <source>
        <strain evidence="3">NBRC 103681</strain>
    </source>
</reference>
<keyword evidence="1" id="KW-1133">Transmembrane helix</keyword>
<dbReference type="Pfam" id="PF05729">
    <property type="entry name" value="NACHT"/>
    <property type="match status" value="1"/>
</dbReference>
<keyword evidence="1" id="KW-0472">Membrane</keyword>
<evidence type="ECO:0000313" key="3">
    <source>
        <dbReference type="EMBL" id="GLY80510.1"/>
    </source>
</evidence>
<accession>A0A9W6VU87</accession>
<protein>
    <submittedName>
        <fullName evidence="3">NACHT domain-containing protein</fullName>
    </submittedName>
</protein>
<feature type="transmembrane region" description="Helical" evidence="1">
    <location>
        <begin position="44"/>
        <end position="65"/>
    </location>
</feature>
<dbReference type="SUPFAM" id="SSF52540">
    <property type="entry name" value="P-loop containing nucleoside triphosphate hydrolases"/>
    <property type="match status" value="1"/>
</dbReference>
<dbReference type="PROSITE" id="PS50837">
    <property type="entry name" value="NACHT"/>
    <property type="match status" value="1"/>
</dbReference>
<evidence type="ECO:0000259" key="2">
    <source>
        <dbReference type="PROSITE" id="PS50837"/>
    </source>
</evidence>
<keyword evidence="1" id="KW-0812">Transmembrane</keyword>
<dbReference type="RefSeq" id="WP_285633549.1">
    <property type="nucleotide sequence ID" value="NZ_BSTJ01000015.1"/>
</dbReference>
<proteinExistence type="predicted"/>
<organism evidence="3 4">
    <name type="scientific">Actinoallomurus iriomotensis</name>
    <dbReference type="NCBI Taxonomy" id="478107"/>
    <lineage>
        <taxon>Bacteria</taxon>
        <taxon>Bacillati</taxon>
        <taxon>Actinomycetota</taxon>
        <taxon>Actinomycetes</taxon>
        <taxon>Streptosporangiales</taxon>
        <taxon>Thermomonosporaceae</taxon>
        <taxon>Actinoallomurus</taxon>
    </lineage>
</organism>
<evidence type="ECO:0000313" key="4">
    <source>
        <dbReference type="Proteomes" id="UP001165135"/>
    </source>
</evidence>
<dbReference type="InterPro" id="IPR007111">
    <property type="entry name" value="NACHT_NTPase"/>
</dbReference>
<feature type="transmembrane region" description="Helical" evidence="1">
    <location>
        <begin position="171"/>
        <end position="194"/>
    </location>
</feature>
<feature type="transmembrane region" description="Helical" evidence="1">
    <location>
        <begin position="625"/>
        <end position="643"/>
    </location>
</feature>
<gene>
    <name evidence="3" type="ORF">Airi01_087770</name>
</gene>
<dbReference type="Gene3D" id="3.40.50.300">
    <property type="entry name" value="P-loop containing nucleotide triphosphate hydrolases"/>
    <property type="match status" value="1"/>
</dbReference>
<feature type="transmembrane region" description="Helical" evidence="1">
    <location>
        <begin position="550"/>
        <end position="569"/>
    </location>
</feature>